<comment type="similarity">
    <text evidence="1">Belongs to the SorC transcriptional regulatory family.</text>
</comment>
<keyword evidence="2" id="KW-0805">Transcription regulation</keyword>
<dbReference type="Pfam" id="PF04198">
    <property type="entry name" value="Sugar-bind"/>
    <property type="match status" value="1"/>
</dbReference>
<keyword evidence="7" id="KW-1185">Reference proteome</keyword>
<sequence>MRKRETDHRAGTPPRRDAQALRAAQLYYVQHLTMDSIARDLGTSRSTVSRLLTYARDSGMVTISITDHQLQGPETAAAIARLFDVRAHVVPTDGGLGESSILDRVALHAADLVGRLVDSEMTVGVAWGSTVTALSKHLKRKPTHDAVFVQLNGSGNPQSSGIGYASDIMHRFGTAFTARVEQFPVPTFFDHPETRELMWQERSVRRVLDLHAHMGLAVFGLGTIGAEVPSHVYRGGYLTPSDVRELRREGVVGDIATVFYRSDGGTAGIDLNRRSTGPALEQLRQVPRRVCAVAGKSKVPALAAALAAGYITDLVVDEGAARHLIRFHERNQARRSSAPDGGRLEA</sequence>
<dbReference type="Gene3D" id="3.40.50.1360">
    <property type="match status" value="1"/>
</dbReference>
<dbReference type="Proteomes" id="UP001501536">
    <property type="component" value="Unassembled WGS sequence"/>
</dbReference>
<keyword evidence="4" id="KW-0804">Transcription</keyword>
<evidence type="ECO:0000259" key="5">
    <source>
        <dbReference type="Pfam" id="PF04198"/>
    </source>
</evidence>
<organism evidence="6 7">
    <name type="scientific">Zhihengliuella alba</name>
    <dbReference type="NCBI Taxonomy" id="547018"/>
    <lineage>
        <taxon>Bacteria</taxon>
        <taxon>Bacillati</taxon>
        <taxon>Actinomycetota</taxon>
        <taxon>Actinomycetes</taxon>
        <taxon>Micrococcales</taxon>
        <taxon>Micrococcaceae</taxon>
        <taxon>Zhihengliuella</taxon>
    </lineage>
</organism>
<dbReference type="SUPFAM" id="SSF100950">
    <property type="entry name" value="NagB/RpiA/CoA transferase-like"/>
    <property type="match status" value="1"/>
</dbReference>
<dbReference type="InterPro" id="IPR007324">
    <property type="entry name" value="Sugar-bd_dom_put"/>
</dbReference>
<feature type="domain" description="Sugar-binding" evidence="5">
    <location>
        <begin position="77"/>
        <end position="325"/>
    </location>
</feature>
<dbReference type="InterPro" id="IPR037171">
    <property type="entry name" value="NagB/RpiA_transferase-like"/>
</dbReference>
<dbReference type="RefSeq" id="WP_425582902.1">
    <property type="nucleotide sequence ID" value="NZ_BAABCJ010000001.1"/>
</dbReference>
<dbReference type="PANTHER" id="PTHR34294">
    <property type="entry name" value="TRANSCRIPTIONAL REGULATOR-RELATED"/>
    <property type="match status" value="1"/>
</dbReference>
<dbReference type="EMBL" id="BAABCJ010000001">
    <property type="protein sequence ID" value="GAA3694737.1"/>
    <property type="molecule type" value="Genomic_DNA"/>
</dbReference>
<keyword evidence="3" id="KW-0238">DNA-binding</keyword>
<dbReference type="InterPro" id="IPR036388">
    <property type="entry name" value="WH-like_DNA-bd_sf"/>
</dbReference>
<evidence type="ECO:0000256" key="2">
    <source>
        <dbReference type="ARBA" id="ARBA00023015"/>
    </source>
</evidence>
<evidence type="ECO:0000313" key="7">
    <source>
        <dbReference type="Proteomes" id="UP001501536"/>
    </source>
</evidence>
<evidence type="ECO:0000256" key="4">
    <source>
        <dbReference type="ARBA" id="ARBA00023163"/>
    </source>
</evidence>
<name>A0ABP7CU45_9MICC</name>
<gene>
    <name evidence="6" type="ORF">GCM10022377_04310</name>
</gene>
<dbReference type="InterPro" id="IPR051054">
    <property type="entry name" value="SorC_transcr_regulators"/>
</dbReference>
<evidence type="ECO:0000256" key="1">
    <source>
        <dbReference type="ARBA" id="ARBA00010466"/>
    </source>
</evidence>
<dbReference type="PANTHER" id="PTHR34294:SF1">
    <property type="entry name" value="TRANSCRIPTIONAL REGULATOR LSRR"/>
    <property type="match status" value="1"/>
</dbReference>
<evidence type="ECO:0000256" key="3">
    <source>
        <dbReference type="ARBA" id="ARBA00023125"/>
    </source>
</evidence>
<reference evidence="7" key="1">
    <citation type="journal article" date="2019" name="Int. J. Syst. Evol. Microbiol.">
        <title>The Global Catalogue of Microorganisms (GCM) 10K type strain sequencing project: providing services to taxonomists for standard genome sequencing and annotation.</title>
        <authorList>
            <consortium name="The Broad Institute Genomics Platform"/>
            <consortium name="The Broad Institute Genome Sequencing Center for Infectious Disease"/>
            <person name="Wu L."/>
            <person name="Ma J."/>
        </authorList>
    </citation>
    <scope>NUCLEOTIDE SEQUENCE [LARGE SCALE GENOMIC DNA]</scope>
    <source>
        <strain evidence="7">JCM 16961</strain>
    </source>
</reference>
<evidence type="ECO:0000313" key="6">
    <source>
        <dbReference type="EMBL" id="GAA3694737.1"/>
    </source>
</evidence>
<proteinExistence type="inferred from homology"/>
<comment type="caution">
    <text evidence="6">The sequence shown here is derived from an EMBL/GenBank/DDBJ whole genome shotgun (WGS) entry which is preliminary data.</text>
</comment>
<accession>A0ABP7CU45</accession>
<dbReference type="Gene3D" id="1.10.10.10">
    <property type="entry name" value="Winged helix-like DNA-binding domain superfamily/Winged helix DNA-binding domain"/>
    <property type="match status" value="1"/>
</dbReference>
<protein>
    <submittedName>
        <fullName evidence="6">Sugar-binding domain-containing protein</fullName>
    </submittedName>
</protein>